<keyword evidence="2" id="KW-0067">ATP-binding</keyword>
<dbReference type="GO" id="GO:0005524">
    <property type="term" value="F:ATP binding"/>
    <property type="evidence" value="ECO:0007669"/>
    <property type="project" value="UniProtKB-KW"/>
</dbReference>
<keyword evidence="2" id="KW-0547">Nucleotide-binding</keyword>
<keyword evidence="3" id="KW-1185">Reference proteome</keyword>
<sequence length="1293" mass="144302">MTQARWSMSPEAELDTGMVASLDDLLKNVLSTPEILEALDAARLNRYELLEQILHDRSFRARALSMYEPVEKRRQQLREHRELKPSWGLQDWQPERRHWLIVLAAGLLPPVAIGVLFGVVWSAPLWICFGLMAVSYWAELRIRPLLELANLPQATWERLQWGRRRQALQLGVPVRRFRWKQTVRDELILPEVRERINDSHAPSFEHTLTVRDAAGLQSVDEVSLLIRTDSMSTLLRELRRPQVGAIALAGQRGAGKTTLIQALAGDMVGDDEPPRLTITVGAPARYEARDFVLHLHARVCRAVLDHLTARGDADHISAEHQRWQHLRGQVRRRHDASTLLRRLWRGLRWAVPLLVLGWLLWYRDLASAVDHYVADVRLLHAAGANNADSPQWSARHLLALLAVTTGLSIAVVNALGIVAIPLGKILCAQGRHIVQFGRQLRYGWHSSGASRAVGTAVTRVFVVLGMESFTPRIRAYTPKAQNPTAENRAFDADIAALRKLAEDQLRRVRYLQTHTSGWSGKLSTSKGAEINWNRSLQHAEQPLTHPELVDQLRAFLERTVAVLRETGDIEGLVIAIDELDKMASPTQAHDFVNEIKGIFGIAHCPFVVSVSDDALTDFERRGIPVRDALDSAFTTMISVPPFTLDESQRWLSRRVIGLPLPFIGLCHCLSGGIPRELSRTATALHDRIDSAKPPHLEEVTHQLVTTDLSAKIRAFAAASQQLGPAADVDTVTLTLHTSSCDTADDMIVLATRLLEVVETEPTAGLTQLRWHAASYLYYCATVLDIFDADLDEPTLQTSWQPGPGSLSQLAAARQALAVTPAWSWQLLTTVRKHWSLPLADETDIPAPIPANEGNSMSSTQFNTTLIEQWPVTNTAATYLGAAEDRRYHRHLGTQFTAMVVQDWRHADGATVAFCWPMPEMEPELVDIADRFPGRDAYVLVNGIFWGSHTPELRATTGQHPEQDDKEVEWSAVATALGRSLPFWPFSLRIPQLILDWKPGDEPVFYPPHLSINVDETVLLRMATLYPAGHAVHRTLINAVQAAQYADISDERLLRERLDDGGISSHHIHLAAEPVETPKVELDDLPEHERRDAWRQILQRSDKLAVDCVHNTADMPISVRADFPHISTITIPHSKWGEEFLTRLDAVTYRAVFVMLDPDSADTLWIDPLSDTPVTIDPSGAEVRALAPYRLPSSSPLAELILDGDIWVRTENGTLYPAPHDDYHGLSWGYGGSGPTTLAVLADRLLDDITVPGADLGHNDHHSPGLQELMQHLWPDGTVLTRAQLEDVRNATST</sequence>
<reference evidence="2 3" key="1">
    <citation type="submission" date="2020-07" db="EMBL/GenBank/DDBJ databases">
        <title>Genomic Encyclopedia of Type Strains, Phase III (KMG-III): the genomes of soil and plant-associated and newly described type strains.</title>
        <authorList>
            <person name="Whitman W."/>
        </authorList>
    </citation>
    <scope>NUCLEOTIDE SEQUENCE [LARGE SCALE GENOMIC DNA]</scope>
    <source>
        <strain evidence="2 3">CECT 8576</strain>
    </source>
</reference>
<dbReference type="RefSeq" id="WP_179533778.1">
    <property type="nucleotide sequence ID" value="NZ_JACBYW010000001.1"/>
</dbReference>
<dbReference type="Proteomes" id="UP000548304">
    <property type="component" value="Unassembled WGS sequence"/>
</dbReference>
<protein>
    <submittedName>
        <fullName evidence="2">Energy-coupling factor transporter ATP-binding protein EcfA2</fullName>
    </submittedName>
</protein>
<keyword evidence="1" id="KW-1133">Transmembrane helix</keyword>
<dbReference type="SUPFAM" id="SSF52540">
    <property type="entry name" value="P-loop containing nucleoside triphosphate hydrolases"/>
    <property type="match status" value="2"/>
</dbReference>
<gene>
    <name evidence="2" type="ORF">FHR84_000511</name>
</gene>
<keyword evidence="1" id="KW-0472">Membrane</keyword>
<evidence type="ECO:0000313" key="2">
    <source>
        <dbReference type="EMBL" id="NYH77197.1"/>
    </source>
</evidence>
<evidence type="ECO:0000256" key="1">
    <source>
        <dbReference type="SAM" id="Phobius"/>
    </source>
</evidence>
<dbReference type="InterPro" id="IPR027417">
    <property type="entry name" value="P-loop_NTPase"/>
</dbReference>
<comment type="caution">
    <text evidence="2">The sequence shown here is derived from an EMBL/GenBank/DDBJ whole genome shotgun (WGS) entry which is preliminary data.</text>
</comment>
<proteinExistence type="predicted"/>
<dbReference type="CDD" id="cd00882">
    <property type="entry name" value="Ras_like_GTPase"/>
    <property type="match status" value="1"/>
</dbReference>
<name>A0A852Z4C8_9ACTN</name>
<accession>A0A852Z4C8</accession>
<evidence type="ECO:0000313" key="3">
    <source>
        <dbReference type="Proteomes" id="UP000548304"/>
    </source>
</evidence>
<dbReference type="EMBL" id="JACBYW010000001">
    <property type="protein sequence ID" value="NYH77197.1"/>
    <property type="molecule type" value="Genomic_DNA"/>
</dbReference>
<keyword evidence="1" id="KW-0812">Transmembrane</keyword>
<organism evidence="2 3">
    <name type="scientific">Actinopolyspora biskrensis</name>
    <dbReference type="NCBI Taxonomy" id="1470178"/>
    <lineage>
        <taxon>Bacteria</taxon>
        <taxon>Bacillati</taxon>
        <taxon>Actinomycetota</taxon>
        <taxon>Actinomycetes</taxon>
        <taxon>Actinopolysporales</taxon>
        <taxon>Actinopolysporaceae</taxon>
        <taxon>Actinopolyspora</taxon>
    </lineage>
</organism>
<feature type="transmembrane region" description="Helical" evidence="1">
    <location>
        <begin position="99"/>
        <end position="117"/>
    </location>
</feature>